<dbReference type="RefSeq" id="WP_188800693.1">
    <property type="nucleotide sequence ID" value="NZ_BMOK01000001.1"/>
</dbReference>
<comment type="function">
    <text evidence="4">Could be a S-adenosyl-L-methionine-dependent methyltransferase.</text>
</comment>
<dbReference type="InterPro" id="IPR041698">
    <property type="entry name" value="Methyltransf_25"/>
</dbReference>
<dbReference type="InterPro" id="IPR029063">
    <property type="entry name" value="SAM-dependent_MTases_sf"/>
</dbReference>
<feature type="binding site" evidence="4">
    <location>
        <position position="74"/>
    </location>
    <ligand>
        <name>S-adenosyl-L-methionine</name>
        <dbReference type="ChEBI" id="CHEBI:59789"/>
    </ligand>
</feature>
<organism evidence="6 7">
    <name type="scientific">Sporolactobacillus putidus</name>
    <dbReference type="NCBI Taxonomy" id="492735"/>
    <lineage>
        <taxon>Bacteria</taxon>
        <taxon>Bacillati</taxon>
        <taxon>Bacillota</taxon>
        <taxon>Bacilli</taxon>
        <taxon>Bacillales</taxon>
        <taxon>Sporolactobacillaceae</taxon>
        <taxon>Sporolactobacillus</taxon>
    </lineage>
</organism>
<accession>A0A917RWQ3</accession>
<dbReference type="HAMAP" id="MF_02100">
    <property type="entry name" value="Methyltr_YrrT"/>
    <property type="match status" value="1"/>
</dbReference>
<dbReference type="GO" id="GO:0008757">
    <property type="term" value="F:S-adenosylmethionine-dependent methyltransferase activity"/>
    <property type="evidence" value="ECO:0007669"/>
    <property type="project" value="UniProtKB-UniRule"/>
</dbReference>
<name>A0A917RWQ3_9BACL</name>
<evidence type="ECO:0000256" key="2">
    <source>
        <dbReference type="ARBA" id="ARBA00022679"/>
    </source>
</evidence>
<feature type="domain" description="Methyltransferase" evidence="5">
    <location>
        <begin position="49"/>
        <end position="136"/>
    </location>
</feature>
<evidence type="ECO:0000313" key="6">
    <source>
        <dbReference type="EMBL" id="GGL40662.1"/>
    </source>
</evidence>
<reference evidence="6" key="2">
    <citation type="submission" date="2020-09" db="EMBL/GenBank/DDBJ databases">
        <authorList>
            <person name="Sun Q."/>
            <person name="Ohkuma M."/>
        </authorList>
    </citation>
    <scope>NUCLEOTIDE SEQUENCE</scope>
    <source>
        <strain evidence="6">JCM 15325</strain>
    </source>
</reference>
<gene>
    <name evidence="6" type="primary">yrrT</name>
    <name evidence="6" type="ORF">GCM10007968_00750</name>
</gene>
<comment type="caution">
    <text evidence="6">The sequence shown here is derived from an EMBL/GenBank/DDBJ whole genome shotgun (WGS) entry which is preliminary data.</text>
</comment>
<keyword evidence="2 4" id="KW-0808">Transferase</keyword>
<protein>
    <recommendedName>
        <fullName evidence="4">Uncharacterized methyltransferase GCM10007968_00750</fullName>
        <ecNumber evidence="4">2.1.1.-</ecNumber>
    </recommendedName>
</protein>
<dbReference type="EC" id="2.1.1.-" evidence="4"/>
<dbReference type="CDD" id="cd02440">
    <property type="entry name" value="AdoMet_MTases"/>
    <property type="match status" value="1"/>
</dbReference>
<dbReference type="Pfam" id="PF13649">
    <property type="entry name" value="Methyltransf_25"/>
    <property type="match status" value="1"/>
</dbReference>
<dbReference type="Gene3D" id="3.40.50.150">
    <property type="entry name" value="Vaccinia Virus protein VP39"/>
    <property type="match status" value="1"/>
</dbReference>
<reference evidence="6" key="1">
    <citation type="journal article" date="2014" name="Int. J. Syst. Evol. Microbiol.">
        <title>Complete genome sequence of Corynebacterium casei LMG S-19264T (=DSM 44701T), isolated from a smear-ripened cheese.</title>
        <authorList>
            <consortium name="US DOE Joint Genome Institute (JGI-PGF)"/>
            <person name="Walter F."/>
            <person name="Albersmeier A."/>
            <person name="Kalinowski J."/>
            <person name="Ruckert C."/>
        </authorList>
    </citation>
    <scope>NUCLEOTIDE SEQUENCE</scope>
    <source>
        <strain evidence="6">JCM 15325</strain>
    </source>
</reference>
<feature type="binding site" evidence="4">
    <location>
        <position position="96"/>
    </location>
    <ligand>
        <name>S-adenosyl-L-methionine</name>
        <dbReference type="ChEBI" id="CHEBI:59789"/>
    </ligand>
</feature>
<dbReference type="EMBL" id="BMOK01000001">
    <property type="protein sequence ID" value="GGL40662.1"/>
    <property type="molecule type" value="Genomic_DNA"/>
</dbReference>
<evidence type="ECO:0000256" key="4">
    <source>
        <dbReference type="HAMAP-Rule" id="MF_02100"/>
    </source>
</evidence>
<evidence type="ECO:0000259" key="5">
    <source>
        <dbReference type="Pfam" id="PF13649"/>
    </source>
</evidence>
<dbReference type="Proteomes" id="UP000654670">
    <property type="component" value="Unassembled WGS sequence"/>
</dbReference>
<dbReference type="GO" id="GO:0032259">
    <property type="term" value="P:methylation"/>
    <property type="evidence" value="ECO:0007669"/>
    <property type="project" value="UniProtKB-KW"/>
</dbReference>
<keyword evidence="7" id="KW-1185">Reference proteome</keyword>
<dbReference type="SUPFAM" id="SSF53335">
    <property type="entry name" value="S-adenosyl-L-methionine-dependent methyltransferases"/>
    <property type="match status" value="1"/>
</dbReference>
<evidence type="ECO:0000313" key="7">
    <source>
        <dbReference type="Proteomes" id="UP000654670"/>
    </source>
</evidence>
<comment type="similarity">
    <text evidence="4">Belongs to the methyltransferase superfamily. YrrT family.</text>
</comment>
<dbReference type="AlphaFoldDB" id="A0A917RWQ3"/>
<sequence>MGREFIDTFERWADHYDRSVHGESPEYREVFRDYDLILDEVAKQAEGTVLEFGVGTGNLSAKLLNSGLTVFGVEPSEKMRSKAHDKLPDLKLYDGDFLDFPETDQPVDTIVSSYAFHHLTDEEKGAAITKYNRLLPVHGKIVFADTLFENDVAKRQLWRWASVHGFANLLKDLQTEYYSLVPDLDRMLRYRHFVPHFRQLNKFVWLIIAEKTEEL</sequence>
<proteinExistence type="inferred from homology"/>
<keyword evidence="1 4" id="KW-0489">Methyltransferase</keyword>
<keyword evidence="3 4" id="KW-0949">S-adenosyl-L-methionine</keyword>
<dbReference type="InterPro" id="IPR023553">
    <property type="entry name" value="Uncharacterised_MeTfrase_YrrT"/>
</dbReference>
<dbReference type="PANTHER" id="PTHR43861">
    <property type="entry name" value="TRANS-ACONITATE 2-METHYLTRANSFERASE-RELATED"/>
    <property type="match status" value="1"/>
</dbReference>
<evidence type="ECO:0000256" key="1">
    <source>
        <dbReference type="ARBA" id="ARBA00022603"/>
    </source>
</evidence>
<feature type="binding site" evidence="4">
    <location>
        <position position="53"/>
    </location>
    <ligand>
        <name>S-adenosyl-L-methionine</name>
        <dbReference type="ChEBI" id="CHEBI:59789"/>
    </ligand>
</feature>
<evidence type="ECO:0000256" key="3">
    <source>
        <dbReference type="ARBA" id="ARBA00022691"/>
    </source>
</evidence>